<evidence type="ECO:0000313" key="1">
    <source>
        <dbReference type="EMBL" id="RDY01732.1"/>
    </source>
</evidence>
<proteinExistence type="predicted"/>
<organism evidence="1 2">
    <name type="scientific">Mucuna pruriens</name>
    <name type="common">Velvet bean</name>
    <name type="synonym">Dolichos pruriens</name>
    <dbReference type="NCBI Taxonomy" id="157652"/>
    <lineage>
        <taxon>Eukaryota</taxon>
        <taxon>Viridiplantae</taxon>
        <taxon>Streptophyta</taxon>
        <taxon>Embryophyta</taxon>
        <taxon>Tracheophyta</taxon>
        <taxon>Spermatophyta</taxon>
        <taxon>Magnoliopsida</taxon>
        <taxon>eudicotyledons</taxon>
        <taxon>Gunneridae</taxon>
        <taxon>Pentapetalae</taxon>
        <taxon>rosids</taxon>
        <taxon>fabids</taxon>
        <taxon>Fabales</taxon>
        <taxon>Fabaceae</taxon>
        <taxon>Papilionoideae</taxon>
        <taxon>50 kb inversion clade</taxon>
        <taxon>NPAAA clade</taxon>
        <taxon>indigoferoid/millettioid clade</taxon>
        <taxon>Phaseoleae</taxon>
        <taxon>Mucuna</taxon>
    </lineage>
</organism>
<dbReference type="AlphaFoldDB" id="A0A371HG82"/>
<sequence>MLPKFDGFASEDPHKHLKEFHGNTQQFGVRGLLHLDPPMRVSDICAFVKHPTDACPTLLETKPNSTKIVVMMTRQQYRQPND</sequence>
<protein>
    <submittedName>
        <fullName evidence="1">Uncharacterized protein</fullName>
    </submittedName>
</protein>
<evidence type="ECO:0000313" key="2">
    <source>
        <dbReference type="Proteomes" id="UP000257109"/>
    </source>
</evidence>
<reference evidence="1" key="1">
    <citation type="submission" date="2018-05" db="EMBL/GenBank/DDBJ databases">
        <title>Draft genome of Mucuna pruriens seed.</title>
        <authorList>
            <person name="Nnadi N.E."/>
            <person name="Vos R."/>
            <person name="Hasami M.H."/>
            <person name="Devisetty U.K."/>
            <person name="Aguiy J.C."/>
        </authorList>
    </citation>
    <scope>NUCLEOTIDE SEQUENCE [LARGE SCALE GENOMIC DNA]</scope>
    <source>
        <strain evidence="1">JCA_2017</strain>
    </source>
</reference>
<keyword evidence="2" id="KW-1185">Reference proteome</keyword>
<dbReference type="Proteomes" id="UP000257109">
    <property type="component" value="Unassembled WGS sequence"/>
</dbReference>
<accession>A0A371HG82</accession>
<feature type="non-terminal residue" evidence="1">
    <location>
        <position position="1"/>
    </location>
</feature>
<gene>
    <name evidence="1" type="ORF">CR513_14906</name>
</gene>
<dbReference type="OrthoDB" id="1740797at2759"/>
<name>A0A371HG82_MUCPR</name>
<comment type="caution">
    <text evidence="1">The sequence shown here is derived from an EMBL/GenBank/DDBJ whole genome shotgun (WGS) entry which is preliminary data.</text>
</comment>
<dbReference type="EMBL" id="QJKJ01002701">
    <property type="protein sequence ID" value="RDY01732.1"/>
    <property type="molecule type" value="Genomic_DNA"/>
</dbReference>